<dbReference type="SUPFAM" id="SSF46785">
    <property type="entry name" value="Winged helix' DNA-binding domain"/>
    <property type="match status" value="1"/>
</dbReference>
<feature type="domain" description="IclR-ED" evidence="6">
    <location>
        <begin position="93"/>
        <end position="272"/>
    </location>
</feature>
<dbReference type="InterPro" id="IPR005471">
    <property type="entry name" value="Tscrpt_reg_IclR_N"/>
</dbReference>
<evidence type="ECO:0000256" key="4">
    <source>
        <dbReference type="SAM" id="MobiDB-lite"/>
    </source>
</evidence>
<dbReference type="PANTHER" id="PTHR30136">
    <property type="entry name" value="HELIX-TURN-HELIX TRANSCRIPTIONAL REGULATOR, ICLR FAMILY"/>
    <property type="match status" value="1"/>
</dbReference>
<feature type="domain" description="HTH iclR-type" evidence="5">
    <location>
        <begin position="30"/>
        <end position="92"/>
    </location>
</feature>
<gene>
    <name evidence="7" type="ORF">GCM10017056_15990</name>
</gene>
<dbReference type="SMART" id="SM00346">
    <property type="entry name" value="HTH_ICLR"/>
    <property type="match status" value="1"/>
</dbReference>
<dbReference type="InterPro" id="IPR036390">
    <property type="entry name" value="WH_DNA-bd_sf"/>
</dbReference>
<dbReference type="InterPro" id="IPR050707">
    <property type="entry name" value="HTH_MetabolicPath_Reg"/>
</dbReference>
<dbReference type="PROSITE" id="PS51078">
    <property type="entry name" value="ICLR_ED"/>
    <property type="match status" value="1"/>
</dbReference>
<sequence>MAPKHELDTALGEALPSAPSPEAGVAAPTVKSAFRVLKLFEYFLEIRRPAKAREIAAAIEMPQSSTSVLLRALRDSGYLEQDPDDKTYMPTPRVTFLGAWLDSGPIRDGRLMNALEWLAEETAFATFVATRVGIFSHYIYVIPGRTAMRFHIPVGSRRLLARSATGFALLMSCPDDEIAAIVRRTNAEIPDARLDCAETLDQVAMAREQGYAFSRGLVTRGAGAIAMPLPSGIDRGDRPLVVTQSGMLDEFERSEDRIVAAMREAVARVSRS</sequence>
<dbReference type="InterPro" id="IPR036388">
    <property type="entry name" value="WH-like_DNA-bd_sf"/>
</dbReference>
<dbReference type="Pfam" id="PF09339">
    <property type="entry name" value="HTH_IclR"/>
    <property type="match status" value="1"/>
</dbReference>
<keyword evidence="2" id="KW-0238">DNA-binding</keyword>
<dbReference type="RefSeq" id="WP_189679543.1">
    <property type="nucleotide sequence ID" value="NZ_BNCJ01000003.1"/>
</dbReference>
<evidence type="ECO:0000256" key="2">
    <source>
        <dbReference type="ARBA" id="ARBA00023125"/>
    </source>
</evidence>
<keyword evidence="8" id="KW-1185">Reference proteome</keyword>
<evidence type="ECO:0000259" key="6">
    <source>
        <dbReference type="PROSITE" id="PS51078"/>
    </source>
</evidence>
<dbReference type="GO" id="GO:0003700">
    <property type="term" value="F:DNA-binding transcription factor activity"/>
    <property type="evidence" value="ECO:0007669"/>
    <property type="project" value="TreeGrafter"/>
</dbReference>
<dbReference type="SUPFAM" id="SSF55781">
    <property type="entry name" value="GAF domain-like"/>
    <property type="match status" value="1"/>
</dbReference>
<name>A0A8J3GVX6_9RHOB</name>
<evidence type="ECO:0000259" key="5">
    <source>
        <dbReference type="PROSITE" id="PS51077"/>
    </source>
</evidence>
<dbReference type="Gene3D" id="3.30.450.40">
    <property type="match status" value="1"/>
</dbReference>
<dbReference type="GO" id="GO:0003677">
    <property type="term" value="F:DNA binding"/>
    <property type="evidence" value="ECO:0007669"/>
    <property type="project" value="UniProtKB-KW"/>
</dbReference>
<reference evidence="7" key="1">
    <citation type="journal article" date="2014" name="Int. J. Syst. Evol. Microbiol.">
        <title>Complete genome sequence of Corynebacterium casei LMG S-19264T (=DSM 44701T), isolated from a smear-ripened cheese.</title>
        <authorList>
            <consortium name="US DOE Joint Genome Institute (JGI-PGF)"/>
            <person name="Walter F."/>
            <person name="Albersmeier A."/>
            <person name="Kalinowski J."/>
            <person name="Ruckert C."/>
        </authorList>
    </citation>
    <scope>NUCLEOTIDE SEQUENCE</scope>
    <source>
        <strain evidence="7">KCTC 42650</strain>
    </source>
</reference>
<dbReference type="GO" id="GO:0045892">
    <property type="term" value="P:negative regulation of DNA-templated transcription"/>
    <property type="evidence" value="ECO:0007669"/>
    <property type="project" value="TreeGrafter"/>
</dbReference>
<reference evidence="7" key="2">
    <citation type="submission" date="2020-09" db="EMBL/GenBank/DDBJ databases">
        <authorList>
            <person name="Sun Q."/>
            <person name="Kim S."/>
        </authorList>
    </citation>
    <scope>NUCLEOTIDE SEQUENCE</scope>
    <source>
        <strain evidence="7">KCTC 42650</strain>
    </source>
</reference>
<accession>A0A8J3GVX6</accession>
<protein>
    <submittedName>
        <fullName evidence="7">Transcriptional regulator</fullName>
    </submittedName>
</protein>
<proteinExistence type="predicted"/>
<comment type="caution">
    <text evidence="7">The sequence shown here is derived from an EMBL/GenBank/DDBJ whole genome shotgun (WGS) entry which is preliminary data.</text>
</comment>
<keyword evidence="1" id="KW-0805">Transcription regulation</keyword>
<organism evidence="7 8">
    <name type="scientific">Seohaeicola zhoushanensis</name>
    <dbReference type="NCBI Taxonomy" id="1569283"/>
    <lineage>
        <taxon>Bacteria</taxon>
        <taxon>Pseudomonadati</taxon>
        <taxon>Pseudomonadota</taxon>
        <taxon>Alphaproteobacteria</taxon>
        <taxon>Rhodobacterales</taxon>
        <taxon>Roseobacteraceae</taxon>
        <taxon>Seohaeicola</taxon>
    </lineage>
</organism>
<dbReference type="PANTHER" id="PTHR30136:SF35">
    <property type="entry name" value="HTH-TYPE TRANSCRIPTIONAL REGULATOR RV1719"/>
    <property type="match status" value="1"/>
</dbReference>
<feature type="region of interest" description="Disordered" evidence="4">
    <location>
        <begin position="1"/>
        <end position="22"/>
    </location>
</feature>
<dbReference type="Proteomes" id="UP000626220">
    <property type="component" value="Unassembled WGS sequence"/>
</dbReference>
<dbReference type="AlphaFoldDB" id="A0A8J3GVX6"/>
<dbReference type="InterPro" id="IPR014757">
    <property type="entry name" value="Tscrpt_reg_IclR_C"/>
</dbReference>
<evidence type="ECO:0000313" key="7">
    <source>
        <dbReference type="EMBL" id="GHF45195.1"/>
    </source>
</evidence>
<dbReference type="PROSITE" id="PS51077">
    <property type="entry name" value="HTH_ICLR"/>
    <property type="match status" value="1"/>
</dbReference>
<keyword evidence="3" id="KW-0804">Transcription</keyword>
<dbReference type="EMBL" id="BNCJ01000003">
    <property type="protein sequence ID" value="GHF45195.1"/>
    <property type="molecule type" value="Genomic_DNA"/>
</dbReference>
<evidence type="ECO:0000256" key="1">
    <source>
        <dbReference type="ARBA" id="ARBA00023015"/>
    </source>
</evidence>
<evidence type="ECO:0000313" key="8">
    <source>
        <dbReference type="Proteomes" id="UP000626220"/>
    </source>
</evidence>
<evidence type="ECO:0000256" key="3">
    <source>
        <dbReference type="ARBA" id="ARBA00023163"/>
    </source>
</evidence>
<dbReference type="Pfam" id="PF01614">
    <property type="entry name" value="IclR_C"/>
    <property type="match status" value="1"/>
</dbReference>
<dbReference type="Gene3D" id="1.10.10.10">
    <property type="entry name" value="Winged helix-like DNA-binding domain superfamily/Winged helix DNA-binding domain"/>
    <property type="match status" value="1"/>
</dbReference>
<dbReference type="InterPro" id="IPR029016">
    <property type="entry name" value="GAF-like_dom_sf"/>
</dbReference>